<dbReference type="Gene3D" id="3.30.565.10">
    <property type="entry name" value="Histidine kinase-like ATPase, C-terminal domain"/>
    <property type="match status" value="1"/>
</dbReference>
<dbReference type="InterPro" id="IPR005467">
    <property type="entry name" value="His_kinase_dom"/>
</dbReference>
<keyword evidence="6 11" id="KW-0067">ATP-binding</keyword>
<dbReference type="OrthoDB" id="1931120at2"/>
<keyword evidence="8" id="KW-0812">Transmembrane</keyword>
<evidence type="ECO:0000256" key="1">
    <source>
        <dbReference type="ARBA" id="ARBA00000085"/>
    </source>
</evidence>
<comment type="caution">
    <text evidence="11">The sequence shown here is derived from an EMBL/GenBank/DDBJ whole genome shotgun (WGS) entry which is preliminary data.</text>
</comment>
<dbReference type="SMART" id="SM00387">
    <property type="entry name" value="HATPase_c"/>
    <property type="match status" value="1"/>
</dbReference>
<name>A0A2U0SBV5_9SPHN</name>
<evidence type="ECO:0000313" key="12">
    <source>
        <dbReference type="Proteomes" id="UP000245890"/>
    </source>
</evidence>
<dbReference type="SUPFAM" id="SSF55874">
    <property type="entry name" value="ATPase domain of HSP90 chaperone/DNA topoisomerase II/histidine kinase"/>
    <property type="match status" value="1"/>
</dbReference>
<keyword evidence="4" id="KW-0547">Nucleotide-binding</keyword>
<protein>
    <recommendedName>
        <fullName evidence="2">histidine kinase</fullName>
        <ecNumber evidence="2">2.7.13.3</ecNumber>
    </recommendedName>
</protein>
<dbReference type="InterPro" id="IPR004358">
    <property type="entry name" value="Sig_transdc_His_kin-like_C"/>
</dbReference>
<dbReference type="PROSITE" id="PS50109">
    <property type="entry name" value="HIS_KIN"/>
    <property type="match status" value="1"/>
</dbReference>
<dbReference type="RefSeq" id="WP_116468302.1">
    <property type="nucleotide sequence ID" value="NZ_QENQ01000001.1"/>
</dbReference>
<dbReference type="InterPro" id="IPR036890">
    <property type="entry name" value="HATPase_C_sf"/>
</dbReference>
<keyword evidence="5" id="KW-0418">Kinase</keyword>
<dbReference type="Proteomes" id="UP000245890">
    <property type="component" value="Unassembled WGS sequence"/>
</dbReference>
<evidence type="ECO:0000256" key="9">
    <source>
        <dbReference type="SAM" id="SignalP"/>
    </source>
</evidence>
<dbReference type="GO" id="GO:0004673">
    <property type="term" value="F:protein histidine kinase activity"/>
    <property type="evidence" value="ECO:0007669"/>
    <property type="project" value="UniProtKB-EC"/>
</dbReference>
<keyword evidence="9" id="KW-0732">Signal</keyword>
<sequence>MASSRTRTAITLALLLAMAGAAAGAAGARGLWLALTGALLGVAWLTVLIVLALRQPPPITPPPACRAEREASVHRLLLDASPTPLLLIDGSVVRTLNRAARRLFDTDDRVMPPPLPLLDRAASHLRHAGRSWRADRVEVGAQVVVALVDVESEERTAEARASAEMIQVLGHELLNGLLPIVALAESGVTAVAAQARDPGLLAEILTTLARRAESLQRFTEAYRSLARLPPPMAQEISVTELIGDLARLFVGRWPDALLSIDVSEHLSARCDRDQLNQAIWALLQNAVEAAGVGSAPPSVHLSASADGAALTIDVVDNGPGVPVEQARAIFRPFTTTKPAGTGIGLSLARQIAQAHGGTLVMLSVPATTFRLQIPLQMKAGLA</sequence>
<evidence type="ECO:0000256" key="2">
    <source>
        <dbReference type="ARBA" id="ARBA00012438"/>
    </source>
</evidence>
<dbReference type="PANTHER" id="PTHR43065:SF46">
    <property type="entry name" value="C4-DICARBOXYLATE TRANSPORT SENSOR PROTEIN DCTB"/>
    <property type="match status" value="1"/>
</dbReference>
<dbReference type="Pfam" id="PF02518">
    <property type="entry name" value="HATPase_c"/>
    <property type="match status" value="1"/>
</dbReference>
<keyword evidence="3" id="KW-0808">Transferase</keyword>
<comment type="catalytic activity">
    <reaction evidence="1">
        <text>ATP + protein L-histidine = ADP + protein N-phospho-L-histidine.</text>
        <dbReference type="EC" id="2.7.13.3"/>
    </reaction>
</comment>
<feature type="transmembrane region" description="Helical" evidence="8">
    <location>
        <begin position="31"/>
        <end position="53"/>
    </location>
</feature>
<evidence type="ECO:0000256" key="6">
    <source>
        <dbReference type="ARBA" id="ARBA00022840"/>
    </source>
</evidence>
<evidence type="ECO:0000256" key="5">
    <source>
        <dbReference type="ARBA" id="ARBA00022777"/>
    </source>
</evidence>
<accession>A0A2U0SBV5</accession>
<reference evidence="11 12" key="1">
    <citation type="submission" date="2018-05" db="EMBL/GenBank/DDBJ databases">
        <title>Description of Sphingomonas pokkalii sp nov, isolated from the rhizosphere of saline tolerant pokkali rice and its draft genome analysis.</title>
        <authorList>
            <person name="Menon R."/>
            <person name="Kumari S."/>
            <person name="Rameshkumar N."/>
        </authorList>
    </citation>
    <scope>NUCLEOTIDE SEQUENCE [LARGE SCALE GENOMIC DNA]</scope>
    <source>
        <strain evidence="11 12">L3B27</strain>
    </source>
</reference>
<keyword evidence="8" id="KW-0472">Membrane</keyword>
<dbReference type="EC" id="2.7.13.3" evidence="2"/>
<dbReference type="AlphaFoldDB" id="A0A2U0SBV5"/>
<organism evidence="11 12">
    <name type="scientific">Sphingomonas pokkalii</name>
    <dbReference type="NCBI Taxonomy" id="2175090"/>
    <lineage>
        <taxon>Bacteria</taxon>
        <taxon>Pseudomonadati</taxon>
        <taxon>Pseudomonadota</taxon>
        <taxon>Alphaproteobacteria</taxon>
        <taxon>Sphingomonadales</taxon>
        <taxon>Sphingomonadaceae</taxon>
        <taxon>Sphingomonas</taxon>
    </lineage>
</organism>
<proteinExistence type="predicted"/>
<dbReference type="PRINTS" id="PR00344">
    <property type="entry name" value="BCTRLSENSOR"/>
</dbReference>
<dbReference type="GO" id="GO:0005524">
    <property type="term" value="F:ATP binding"/>
    <property type="evidence" value="ECO:0007669"/>
    <property type="project" value="UniProtKB-KW"/>
</dbReference>
<evidence type="ECO:0000256" key="8">
    <source>
        <dbReference type="SAM" id="Phobius"/>
    </source>
</evidence>
<keyword evidence="7" id="KW-0902">Two-component regulatory system</keyword>
<dbReference type="InterPro" id="IPR003594">
    <property type="entry name" value="HATPase_dom"/>
</dbReference>
<feature type="signal peptide" evidence="9">
    <location>
        <begin position="1"/>
        <end position="23"/>
    </location>
</feature>
<evidence type="ECO:0000256" key="7">
    <source>
        <dbReference type="ARBA" id="ARBA00023012"/>
    </source>
</evidence>
<dbReference type="GO" id="GO:0000160">
    <property type="term" value="P:phosphorelay signal transduction system"/>
    <property type="evidence" value="ECO:0007669"/>
    <property type="project" value="UniProtKB-KW"/>
</dbReference>
<evidence type="ECO:0000256" key="3">
    <source>
        <dbReference type="ARBA" id="ARBA00022679"/>
    </source>
</evidence>
<feature type="chain" id="PRO_5015599871" description="histidine kinase" evidence="9">
    <location>
        <begin position="24"/>
        <end position="382"/>
    </location>
</feature>
<dbReference type="EMBL" id="QENQ01000001">
    <property type="protein sequence ID" value="PVX28858.1"/>
    <property type="molecule type" value="Genomic_DNA"/>
</dbReference>
<evidence type="ECO:0000313" key="11">
    <source>
        <dbReference type="EMBL" id="PVX28858.1"/>
    </source>
</evidence>
<keyword evidence="12" id="KW-1185">Reference proteome</keyword>
<gene>
    <name evidence="11" type="ORF">DD559_05540</name>
</gene>
<feature type="domain" description="Histidine kinase" evidence="10">
    <location>
        <begin position="168"/>
        <end position="377"/>
    </location>
</feature>
<evidence type="ECO:0000259" key="10">
    <source>
        <dbReference type="PROSITE" id="PS50109"/>
    </source>
</evidence>
<keyword evidence="8" id="KW-1133">Transmembrane helix</keyword>
<evidence type="ECO:0000256" key="4">
    <source>
        <dbReference type="ARBA" id="ARBA00022741"/>
    </source>
</evidence>
<dbReference type="PANTHER" id="PTHR43065">
    <property type="entry name" value="SENSOR HISTIDINE KINASE"/>
    <property type="match status" value="1"/>
</dbReference>